<keyword evidence="2" id="KW-0694">RNA-binding</keyword>
<feature type="region of interest" description="Disordered" evidence="3">
    <location>
        <begin position="171"/>
        <end position="190"/>
    </location>
</feature>
<dbReference type="EMBL" id="ML002461">
    <property type="protein sequence ID" value="RKP37679.1"/>
    <property type="molecule type" value="Genomic_DNA"/>
</dbReference>
<reference evidence="6" key="1">
    <citation type="journal article" date="2018" name="Nat. Microbiol.">
        <title>Leveraging single-cell genomics to expand the fungal tree of life.</title>
        <authorList>
            <person name="Ahrendt S.R."/>
            <person name="Quandt C.A."/>
            <person name="Ciobanu D."/>
            <person name="Clum A."/>
            <person name="Salamov A."/>
            <person name="Andreopoulos B."/>
            <person name="Cheng J.F."/>
            <person name="Woyke T."/>
            <person name="Pelin A."/>
            <person name="Henrissat B."/>
            <person name="Reynolds N.K."/>
            <person name="Benny G.L."/>
            <person name="Smith M.E."/>
            <person name="James T.Y."/>
            <person name="Grigoriev I.V."/>
        </authorList>
    </citation>
    <scope>NUCLEOTIDE SEQUENCE [LARGE SCALE GENOMIC DNA]</scope>
    <source>
        <strain evidence="6">RSA 468</strain>
    </source>
</reference>
<comment type="similarity">
    <text evidence="1">Belongs to the RRP7 family.</text>
</comment>
<evidence type="ECO:0000259" key="4">
    <source>
        <dbReference type="PROSITE" id="PS50102"/>
    </source>
</evidence>
<evidence type="ECO:0000256" key="3">
    <source>
        <dbReference type="SAM" id="MobiDB-lite"/>
    </source>
</evidence>
<dbReference type="InterPro" id="IPR035979">
    <property type="entry name" value="RBD_domain_sf"/>
</dbReference>
<evidence type="ECO:0000256" key="2">
    <source>
        <dbReference type="PROSITE-ProRule" id="PRU00176"/>
    </source>
</evidence>
<dbReference type="GO" id="GO:0000028">
    <property type="term" value="P:ribosomal small subunit assembly"/>
    <property type="evidence" value="ECO:0007669"/>
    <property type="project" value="TreeGrafter"/>
</dbReference>
<name>A0A4V1J535_9FUNG</name>
<gene>
    <name evidence="5" type="ORF">BJ085DRAFT_29946</name>
</gene>
<dbReference type="Pfam" id="PF00076">
    <property type="entry name" value="RRM_1"/>
    <property type="match status" value="1"/>
</dbReference>
<dbReference type="GO" id="GO:0034456">
    <property type="term" value="C:UTP-C complex"/>
    <property type="evidence" value="ECO:0007669"/>
    <property type="project" value="TreeGrafter"/>
</dbReference>
<feature type="domain" description="RRM" evidence="4">
    <location>
        <begin position="59"/>
        <end position="102"/>
    </location>
</feature>
<evidence type="ECO:0000313" key="5">
    <source>
        <dbReference type="EMBL" id="RKP37679.1"/>
    </source>
</evidence>
<dbReference type="SUPFAM" id="SSF54928">
    <property type="entry name" value="RNA-binding domain, RBD"/>
    <property type="match status" value="1"/>
</dbReference>
<dbReference type="OrthoDB" id="5390at2759"/>
<accession>A0A4V1J535</accession>
<dbReference type="InterPro" id="IPR040446">
    <property type="entry name" value="RRP7"/>
</dbReference>
<organism evidence="5 6">
    <name type="scientific">Dimargaris cristalligena</name>
    <dbReference type="NCBI Taxonomy" id="215637"/>
    <lineage>
        <taxon>Eukaryota</taxon>
        <taxon>Fungi</taxon>
        <taxon>Fungi incertae sedis</taxon>
        <taxon>Zoopagomycota</taxon>
        <taxon>Kickxellomycotina</taxon>
        <taxon>Dimargaritomycetes</taxon>
        <taxon>Dimargaritales</taxon>
        <taxon>Dimargaritaceae</taxon>
        <taxon>Dimargaris</taxon>
    </lineage>
</organism>
<dbReference type="Gene3D" id="6.10.250.1770">
    <property type="match status" value="1"/>
</dbReference>
<dbReference type="PANTHER" id="PTHR13191">
    <property type="entry name" value="RIBOSOMAL RNA PROCESSING PROTEIN 7-RELATED"/>
    <property type="match status" value="1"/>
</dbReference>
<dbReference type="STRING" id="215637.A0A4V1J535"/>
<dbReference type="InterPro" id="IPR000504">
    <property type="entry name" value="RRM_dom"/>
</dbReference>
<dbReference type="AlphaFoldDB" id="A0A4V1J535"/>
<dbReference type="PANTHER" id="PTHR13191:SF0">
    <property type="entry name" value="RIBOSOMAL RNA-PROCESSING PROTEIN 7 HOMOLOG A-RELATED"/>
    <property type="match status" value="1"/>
</dbReference>
<protein>
    <submittedName>
        <fullName evidence="5">Ribosomal RNA-processing protein 7-domain-containing protein</fullName>
    </submittedName>
</protein>
<keyword evidence="6" id="KW-1185">Reference proteome</keyword>
<proteinExistence type="inferred from homology"/>
<dbReference type="GO" id="GO:0032545">
    <property type="term" value="C:CURI complex"/>
    <property type="evidence" value="ECO:0007669"/>
    <property type="project" value="TreeGrafter"/>
</dbReference>
<evidence type="ECO:0000313" key="6">
    <source>
        <dbReference type="Proteomes" id="UP000268162"/>
    </source>
</evidence>
<dbReference type="InterPro" id="IPR012677">
    <property type="entry name" value="Nucleotide-bd_a/b_plait_sf"/>
</dbReference>
<dbReference type="InterPro" id="IPR024326">
    <property type="entry name" value="RRP7_C"/>
</dbReference>
<dbReference type="GO" id="GO:0003723">
    <property type="term" value="F:RNA binding"/>
    <property type="evidence" value="ECO:0007669"/>
    <property type="project" value="UniProtKB-UniRule"/>
</dbReference>
<dbReference type="Pfam" id="PF12923">
    <property type="entry name" value="RRP7"/>
    <property type="match status" value="1"/>
</dbReference>
<evidence type="ECO:0000256" key="1">
    <source>
        <dbReference type="ARBA" id="ARBA00006110"/>
    </source>
</evidence>
<sequence length="328" mass="37186">MPTEFKPFTNGRFIAVPIQMPGSASTGLHYLYARPTARQGSASNADKYLASTPEHPKGRTLFVTNLPTDSQEEHIRRIFSEWGELERVYLEDGSIDDLALAQAHPALLEMDWGTPLISALHKETDLSRLNQFWVTDRAPTPKLQSLLASGASAQIVFARAEDLAAFVRSAAEETDSPSQPREWLPASTKSDGVAHRGLSRYLAQFRAARAEPEILQAQAEKYLARQQQTEAARRRVQKHLAVTEDDDGFQLVGKRLRSTYVGKSLINVNSVDYRSAQKLQTRDHNVVDFYRFQQREAKKNELADLRAKFEADKQRINDFKNIRNFRPF</sequence>
<dbReference type="PROSITE" id="PS50102">
    <property type="entry name" value="RRM"/>
    <property type="match status" value="1"/>
</dbReference>
<dbReference type="Gene3D" id="3.30.70.330">
    <property type="match status" value="1"/>
</dbReference>
<dbReference type="GO" id="GO:0006364">
    <property type="term" value="P:rRNA processing"/>
    <property type="evidence" value="ECO:0007669"/>
    <property type="project" value="TreeGrafter"/>
</dbReference>
<dbReference type="Proteomes" id="UP000268162">
    <property type="component" value="Unassembled WGS sequence"/>
</dbReference>